<keyword evidence="8" id="KW-1185">Reference proteome</keyword>
<dbReference type="PANTHER" id="PTHR43619">
    <property type="entry name" value="S-ADENOSYL-L-METHIONINE-DEPENDENT METHYLTRANSFERASE YKTD-RELATED"/>
    <property type="match status" value="1"/>
</dbReference>
<dbReference type="EMBL" id="PVMZ01000011">
    <property type="protein sequence ID" value="PRX19095.1"/>
    <property type="molecule type" value="Genomic_DNA"/>
</dbReference>
<dbReference type="Gene3D" id="3.40.50.150">
    <property type="entry name" value="Vaccinia Virus protein VP39"/>
    <property type="match status" value="1"/>
</dbReference>
<evidence type="ECO:0000313" key="8">
    <source>
        <dbReference type="Proteomes" id="UP000239415"/>
    </source>
</evidence>
<reference evidence="7 8" key="1">
    <citation type="submission" date="2018-03" db="EMBL/GenBank/DDBJ databases">
        <title>Genomic Encyclopedia of Archaeal and Bacterial Type Strains, Phase II (KMG-II): from individual species to whole genera.</title>
        <authorList>
            <person name="Goeker M."/>
        </authorList>
    </citation>
    <scope>NUCLEOTIDE SEQUENCE [LARGE SCALE GENOMIC DNA]</scope>
    <source>
        <strain evidence="7 8">DSM 43146</strain>
    </source>
</reference>
<evidence type="ECO:0000256" key="2">
    <source>
        <dbReference type="ARBA" id="ARBA00008138"/>
    </source>
</evidence>
<dbReference type="InterPro" id="IPR007213">
    <property type="entry name" value="Ppm1/Ppm2/Tcmp"/>
</dbReference>
<dbReference type="Proteomes" id="UP000239415">
    <property type="component" value="Unassembled WGS sequence"/>
</dbReference>
<comment type="similarity">
    <text evidence="2 6">Belongs to the UPF0677 family.</text>
</comment>
<dbReference type="Pfam" id="PF04072">
    <property type="entry name" value="LCM"/>
    <property type="match status" value="1"/>
</dbReference>
<dbReference type="EC" id="2.1.1.-" evidence="6"/>
<gene>
    <name evidence="7" type="ORF">CLV67_111243</name>
</gene>
<accession>A0A2T0K7W8</accession>
<evidence type="ECO:0000256" key="6">
    <source>
        <dbReference type="RuleBase" id="RU362030"/>
    </source>
</evidence>
<sequence length="279" mass="30397">MGEDKMNGVGETARWTAAARARESARPDRLFDDPYASLLAGPEGAELLRHFHTSRASDEGNPFLPIRTRWFDDTIGEGLAAGLVQVVGLGAGLDTRAYRLAWPAGTTVYEVDQPTVLSYKRAVLDRADAVPRCDLRTVPVDLGDDWDAALAAAGHDPQVPTLWFTEGVLFYLPKKLADDVVRRAAKLSAPGSRLSVDLIGTGIYRFPYMKSFLRKLEDANSPWRFGTDDPGGFLADNGWTVDVVTEPGRPGAEYGRWSSAANPANLPDLPRSYLVAAHV</sequence>
<evidence type="ECO:0000256" key="5">
    <source>
        <dbReference type="ARBA" id="ARBA00022691"/>
    </source>
</evidence>
<keyword evidence="4 7" id="KW-0808">Transferase</keyword>
<dbReference type="AlphaFoldDB" id="A0A2T0K7W8"/>
<dbReference type="SUPFAM" id="SSF53335">
    <property type="entry name" value="S-adenosyl-L-methionine-dependent methyltransferases"/>
    <property type="match status" value="1"/>
</dbReference>
<comment type="caution">
    <text evidence="7">The sequence shown here is derived from an EMBL/GenBank/DDBJ whole genome shotgun (WGS) entry which is preliminary data.</text>
</comment>
<dbReference type="RefSeq" id="WP_170154006.1">
    <property type="nucleotide sequence ID" value="NZ_BOMO01000090.1"/>
</dbReference>
<organism evidence="7 8">
    <name type="scientific">Actinoplanes italicus</name>
    <dbReference type="NCBI Taxonomy" id="113567"/>
    <lineage>
        <taxon>Bacteria</taxon>
        <taxon>Bacillati</taxon>
        <taxon>Actinomycetota</taxon>
        <taxon>Actinomycetes</taxon>
        <taxon>Micromonosporales</taxon>
        <taxon>Micromonosporaceae</taxon>
        <taxon>Actinoplanes</taxon>
    </lineage>
</organism>
<evidence type="ECO:0000256" key="4">
    <source>
        <dbReference type="ARBA" id="ARBA00022679"/>
    </source>
</evidence>
<dbReference type="GO" id="GO:0032259">
    <property type="term" value="P:methylation"/>
    <property type="evidence" value="ECO:0007669"/>
    <property type="project" value="UniProtKB-KW"/>
</dbReference>
<dbReference type="NCBIfam" id="TIGR00027">
    <property type="entry name" value="mthyl_TIGR00027"/>
    <property type="match status" value="1"/>
</dbReference>
<dbReference type="PANTHER" id="PTHR43619:SF2">
    <property type="entry name" value="S-ADENOSYL-L-METHIONINE-DEPENDENT METHYLTRANSFERASES SUPERFAMILY PROTEIN"/>
    <property type="match status" value="1"/>
</dbReference>
<evidence type="ECO:0000256" key="3">
    <source>
        <dbReference type="ARBA" id="ARBA00022603"/>
    </source>
</evidence>
<keyword evidence="3 6" id="KW-0489">Methyltransferase</keyword>
<comment type="function">
    <text evidence="1 6">Exhibits S-adenosyl-L-methionine-dependent methyltransferase activity.</text>
</comment>
<evidence type="ECO:0000256" key="1">
    <source>
        <dbReference type="ARBA" id="ARBA00003907"/>
    </source>
</evidence>
<dbReference type="GO" id="GO:0008168">
    <property type="term" value="F:methyltransferase activity"/>
    <property type="evidence" value="ECO:0007669"/>
    <property type="project" value="UniProtKB-UniRule"/>
</dbReference>
<dbReference type="InterPro" id="IPR029063">
    <property type="entry name" value="SAM-dependent_MTases_sf"/>
</dbReference>
<evidence type="ECO:0000313" key="7">
    <source>
        <dbReference type="EMBL" id="PRX19095.1"/>
    </source>
</evidence>
<protein>
    <recommendedName>
        <fullName evidence="6">S-adenosyl-L-methionine-dependent methyltransferase</fullName>
        <ecNumber evidence="6">2.1.1.-</ecNumber>
    </recommendedName>
</protein>
<keyword evidence="5 6" id="KW-0949">S-adenosyl-L-methionine</keyword>
<proteinExistence type="inferred from homology"/>
<dbReference type="InterPro" id="IPR011610">
    <property type="entry name" value="SAM_mthyl_Trfase_ML2640-like"/>
</dbReference>
<name>A0A2T0K7W8_9ACTN</name>